<comment type="caution">
    <text evidence="15">The sequence shown here is derived from an EMBL/GenBank/DDBJ whole genome shotgun (WGS) entry which is preliminary data.</text>
</comment>
<evidence type="ECO:0000256" key="11">
    <source>
        <dbReference type="ARBA" id="ARBA00022884"/>
    </source>
</evidence>
<evidence type="ECO:0000256" key="13">
    <source>
        <dbReference type="ARBA" id="ARBA00023146"/>
    </source>
</evidence>
<keyword evidence="11" id="KW-0694">RNA-binding</keyword>
<evidence type="ECO:0000256" key="9">
    <source>
        <dbReference type="ARBA" id="ARBA00022833"/>
    </source>
</evidence>
<dbReference type="Gene3D" id="3.30.980.10">
    <property type="entry name" value="Threonyl-trna Synthetase, Chain A, domain 2"/>
    <property type="match status" value="1"/>
</dbReference>
<keyword evidence="10" id="KW-0067">ATP-binding</keyword>
<proteinExistence type="inferred from homology"/>
<dbReference type="InterPro" id="IPR045864">
    <property type="entry name" value="aa-tRNA-synth_II/BPL/LPL"/>
</dbReference>
<dbReference type="GO" id="GO:0002161">
    <property type="term" value="F:aminoacyl-tRNA deacylase activity"/>
    <property type="evidence" value="ECO:0007669"/>
    <property type="project" value="TreeGrafter"/>
</dbReference>
<keyword evidence="4" id="KW-0963">Cytoplasm</keyword>
<dbReference type="InterPro" id="IPR018164">
    <property type="entry name" value="Ala-tRNA-synth_IIc_N"/>
</dbReference>
<dbReference type="InterPro" id="IPR018165">
    <property type="entry name" value="Ala-tRNA-synth_IIc_core"/>
</dbReference>
<dbReference type="GeneID" id="94830659"/>
<accession>A0A1J4J9U7</accession>
<dbReference type="SUPFAM" id="SSF55186">
    <property type="entry name" value="ThrRS/AlaRS common domain"/>
    <property type="match status" value="1"/>
</dbReference>
<dbReference type="SUPFAM" id="SSF55681">
    <property type="entry name" value="Class II aaRS and biotin synthetases"/>
    <property type="match status" value="1"/>
</dbReference>
<keyword evidence="13" id="KW-0030">Aminoacyl-tRNA synthetase</keyword>
<dbReference type="FunFam" id="3.30.54.20:FF:000004">
    <property type="entry name" value="Alanine--tRNA ligase"/>
    <property type="match status" value="1"/>
</dbReference>
<evidence type="ECO:0000256" key="3">
    <source>
        <dbReference type="ARBA" id="ARBA00017959"/>
    </source>
</evidence>
<dbReference type="PANTHER" id="PTHR11777:SF9">
    <property type="entry name" value="ALANINE--TRNA LIGASE, CYTOPLASMIC"/>
    <property type="match status" value="1"/>
</dbReference>
<name>A0A1J4J9U7_9EUKA</name>
<evidence type="ECO:0000256" key="7">
    <source>
        <dbReference type="ARBA" id="ARBA00022723"/>
    </source>
</evidence>
<keyword evidence="6" id="KW-0436">Ligase</keyword>
<dbReference type="Gene3D" id="2.40.30.130">
    <property type="match status" value="1"/>
</dbReference>
<dbReference type="GO" id="GO:0005739">
    <property type="term" value="C:mitochondrion"/>
    <property type="evidence" value="ECO:0007669"/>
    <property type="project" value="TreeGrafter"/>
</dbReference>
<dbReference type="Proteomes" id="UP000179807">
    <property type="component" value="Unassembled WGS sequence"/>
</dbReference>
<evidence type="ECO:0000256" key="10">
    <source>
        <dbReference type="ARBA" id="ARBA00022840"/>
    </source>
</evidence>
<keyword evidence="16" id="KW-1185">Reference proteome</keyword>
<dbReference type="Pfam" id="PF07973">
    <property type="entry name" value="tRNA_SAD"/>
    <property type="match status" value="1"/>
</dbReference>
<gene>
    <name evidence="15" type="ORF">TRFO_11289</name>
</gene>
<keyword evidence="12" id="KW-0648">Protein biosynthesis</keyword>
<evidence type="ECO:0000256" key="4">
    <source>
        <dbReference type="ARBA" id="ARBA00022490"/>
    </source>
</evidence>
<dbReference type="SUPFAM" id="SSF101353">
    <property type="entry name" value="Putative anticodon-binding domain of alanyl-tRNA synthetase (AlaRS)"/>
    <property type="match status" value="1"/>
</dbReference>
<dbReference type="PANTHER" id="PTHR11777">
    <property type="entry name" value="ALANYL-TRNA SYNTHETASE"/>
    <property type="match status" value="1"/>
</dbReference>
<dbReference type="InterPro" id="IPR002318">
    <property type="entry name" value="Ala-tRNA-lgiase_IIc"/>
</dbReference>
<dbReference type="GO" id="GO:0000049">
    <property type="term" value="F:tRNA binding"/>
    <property type="evidence" value="ECO:0007669"/>
    <property type="project" value="UniProtKB-KW"/>
</dbReference>
<dbReference type="AlphaFoldDB" id="A0A1J4J9U7"/>
<dbReference type="SUPFAM" id="SSF50447">
    <property type="entry name" value="Translation proteins"/>
    <property type="match status" value="1"/>
</dbReference>
<dbReference type="RefSeq" id="XP_068347350.1">
    <property type="nucleotide sequence ID" value="XM_068495955.1"/>
</dbReference>
<dbReference type="InterPro" id="IPR012947">
    <property type="entry name" value="tRNA_SAD"/>
</dbReference>
<evidence type="ECO:0000256" key="6">
    <source>
        <dbReference type="ARBA" id="ARBA00022598"/>
    </source>
</evidence>
<evidence type="ECO:0000259" key="14">
    <source>
        <dbReference type="PROSITE" id="PS50860"/>
    </source>
</evidence>
<evidence type="ECO:0000256" key="1">
    <source>
        <dbReference type="ARBA" id="ARBA00008429"/>
    </source>
</evidence>
<dbReference type="InterPro" id="IPR018162">
    <property type="entry name" value="Ala-tRNA-ligase_IIc_anticod-bd"/>
</dbReference>
<feature type="domain" description="Alanyl-transfer RNA synthetases family profile" evidence="14">
    <location>
        <begin position="1"/>
        <end position="622"/>
    </location>
</feature>
<evidence type="ECO:0000256" key="8">
    <source>
        <dbReference type="ARBA" id="ARBA00022741"/>
    </source>
</evidence>
<dbReference type="InterPro" id="IPR050058">
    <property type="entry name" value="Ala-tRNA_ligase"/>
</dbReference>
<dbReference type="Gene3D" id="3.30.54.20">
    <property type="match status" value="1"/>
</dbReference>
<evidence type="ECO:0000256" key="5">
    <source>
        <dbReference type="ARBA" id="ARBA00022555"/>
    </source>
</evidence>
<keyword evidence="9" id="KW-0862">Zinc</keyword>
<sequence>MIGIQVFNHASKSKEAGVPPFDEAEEVYWKDTCIENNYRWCTETLHLKKEGLTFIEDVWQGGGNCGACVEYFYGGLEIGNMVFTEYAVSLTGEFSPIETKVIDVGIGLERIPWLVNGGWTSYLDVFDYMLPQLSEKLGVPIDTPYFRGFSKYTALFDVDENENVQKTWEQLAKDMNLNEPSEKDPSKTKLQVFQDELHEFRDLIILCDHTRSILFAIEDGALPSNVGGCGNIRNILRRVFTIVKQRNWLDKLGGVKGIIDVFKMHVDGLHGFIKEFKNFKCLETVIELEYQRWEGGKADANRKLQAILKKNGNKLTIDDWILAIGTYGLDPGEIHEISGIPVPDDLWLKFDEYRFRTMKFLKPPEYNLAQLEPTVELFNQKDNERVYEITAKIVALVKPKIIACDRTILYATQGGQDHDDGYITIDGKDYVIEDIEKVQNIVLFHLKEEAPKDCVGKECVQHVDKEVREILRCHHTATHVIAAATRKVLGPHVWQNGAKKTKQGAHIDLTHYELPSYETLLEINRVANEMVFSHAPVHKSVYTRKEAEGTWGFVLYQGGAIPGNAIRVVDIEGLDTEACCGTHCDNLSEIGMIKIKTANKVSDGVFRIEFVAGKLALQSLNEDMQLIHNLELLYRVNKDSLEKNCQRFFTQRNTFETQVKKLSLETLGLQLDLALSTNDEKLIIYRNDTDAKNYYNGLEKMIGDRVENNTFNKSVMIFGKGFLFGLIPAAETNKYKDAFKELADKKEVLAPKAENSKVLSNVGKFGYFKVQDTATAQVLKILLELGYKEMNK</sequence>
<dbReference type="SMART" id="SM00863">
    <property type="entry name" value="tRNA_SAD"/>
    <property type="match status" value="1"/>
</dbReference>
<comment type="similarity">
    <text evidence="1">Belongs to the class-II aminoacyl-tRNA synthetase family. Alax-L subfamily.</text>
</comment>
<dbReference type="PRINTS" id="PR00980">
    <property type="entry name" value="TRNASYNTHALA"/>
</dbReference>
<evidence type="ECO:0000256" key="2">
    <source>
        <dbReference type="ARBA" id="ARBA00013168"/>
    </source>
</evidence>
<dbReference type="GO" id="GO:0046872">
    <property type="term" value="F:metal ion binding"/>
    <property type="evidence" value="ECO:0007669"/>
    <property type="project" value="UniProtKB-KW"/>
</dbReference>
<evidence type="ECO:0000313" key="15">
    <source>
        <dbReference type="EMBL" id="OHS94213.1"/>
    </source>
</evidence>
<keyword evidence="7" id="KW-0479">Metal-binding</keyword>
<dbReference type="EMBL" id="MLAK01001337">
    <property type="protein sequence ID" value="OHS94213.1"/>
    <property type="molecule type" value="Genomic_DNA"/>
</dbReference>
<keyword evidence="8" id="KW-0547">Nucleotide-binding</keyword>
<keyword evidence="5" id="KW-0820">tRNA-binding</keyword>
<protein>
    <recommendedName>
        <fullName evidence="3">Alanine--tRNA ligase</fullName>
        <ecNumber evidence="2">6.1.1.7</ecNumber>
    </recommendedName>
</protein>
<dbReference type="OrthoDB" id="2423964at2759"/>
<dbReference type="InterPro" id="IPR009000">
    <property type="entry name" value="Transl_B-barrel_sf"/>
</dbReference>
<dbReference type="PROSITE" id="PS50860">
    <property type="entry name" value="AA_TRNA_LIGASE_II_ALA"/>
    <property type="match status" value="1"/>
</dbReference>
<dbReference type="GO" id="GO:0005524">
    <property type="term" value="F:ATP binding"/>
    <property type="evidence" value="ECO:0007669"/>
    <property type="project" value="UniProtKB-KW"/>
</dbReference>
<dbReference type="Gene3D" id="3.30.930.10">
    <property type="entry name" value="Bira Bifunctional Protein, Domain 2"/>
    <property type="match status" value="1"/>
</dbReference>
<reference evidence="15" key="1">
    <citation type="submission" date="2016-10" db="EMBL/GenBank/DDBJ databases">
        <authorList>
            <person name="Benchimol M."/>
            <person name="Almeida L.G."/>
            <person name="Vasconcelos A.T."/>
            <person name="Perreira-Neves A."/>
            <person name="Rosa I.A."/>
            <person name="Tasca T."/>
            <person name="Bogo M.R."/>
            <person name="de Souza W."/>
        </authorList>
    </citation>
    <scope>NUCLEOTIDE SEQUENCE [LARGE SCALE GENOMIC DNA]</scope>
    <source>
        <strain evidence="15">K</strain>
    </source>
</reference>
<evidence type="ECO:0000313" key="16">
    <source>
        <dbReference type="Proteomes" id="UP000179807"/>
    </source>
</evidence>
<organism evidence="15 16">
    <name type="scientific">Tritrichomonas foetus</name>
    <dbReference type="NCBI Taxonomy" id="1144522"/>
    <lineage>
        <taxon>Eukaryota</taxon>
        <taxon>Metamonada</taxon>
        <taxon>Parabasalia</taxon>
        <taxon>Tritrichomonadida</taxon>
        <taxon>Tritrichomonadidae</taxon>
        <taxon>Tritrichomonas</taxon>
    </lineage>
</organism>
<dbReference type="EC" id="6.1.1.7" evidence="2"/>
<dbReference type="VEuPathDB" id="TrichDB:TRFO_11289"/>
<dbReference type="Pfam" id="PF01411">
    <property type="entry name" value="tRNA-synt_2c"/>
    <property type="match status" value="2"/>
</dbReference>
<evidence type="ECO:0000256" key="12">
    <source>
        <dbReference type="ARBA" id="ARBA00022917"/>
    </source>
</evidence>
<dbReference type="GO" id="GO:0004813">
    <property type="term" value="F:alanine-tRNA ligase activity"/>
    <property type="evidence" value="ECO:0007669"/>
    <property type="project" value="UniProtKB-EC"/>
</dbReference>
<dbReference type="GO" id="GO:0006419">
    <property type="term" value="P:alanyl-tRNA aminoacylation"/>
    <property type="evidence" value="ECO:0007669"/>
    <property type="project" value="InterPro"/>
</dbReference>
<dbReference type="InterPro" id="IPR018163">
    <property type="entry name" value="Thr/Ala-tRNA-synth_IIc_edit"/>
</dbReference>